<evidence type="ECO:0000256" key="1">
    <source>
        <dbReference type="ARBA" id="ARBA00010617"/>
    </source>
</evidence>
<dbReference type="OrthoDB" id="9801155at2"/>
<name>A0A521D380_9BACT</name>
<evidence type="ECO:0000313" key="2">
    <source>
        <dbReference type="EMBL" id="SMO66148.1"/>
    </source>
</evidence>
<dbReference type="GO" id="GO:0016705">
    <property type="term" value="F:oxidoreductase activity, acting on paired donors, with incorporation or reduction of molecular oxygen"/>
    <property type="evidence" value="ECO:0007669"/>
    <property type="project" value="InterPro"/>
</dbReference>
<sequence length="383" mass="43563">MTNSSKSQTINQNFPDDMRKSFDKLRNQCPVAKDASGHWQVMDYATVERILEDPHTFSNQVSSHLSVPNGMDLPEHTKYRVLIEPYFSESVINRFEDDFRKTARKLISNAKKQDAAELMGTLARPYAGRVQCAFLGWPASLADTLISWTMENQHAARINNRDRLDELGQEFEELVAEIMEQQRSSLKNNAPSTLTQSLMNEEVDGRKLTTEELTSILRNWTVGEVGSISASIGIIIHFLAHHHEVQEQLRNHPEKITDATDEILRIHGPLVSNRRKTTCPVQLNGEKIEKGETIYLNWISANRDEAVFEAPDEYREDRDSKKNLLYGKGIHVCPGAPLARMELRIFLEELFAQTQVICPSPGSNECYETLPASGFSYLPLTFR</sequence>
<evidence type="ECO:0008006" key="4">
    <source>
        <dbReference type="Google" id="ProtNLM"/>
    </source>
</evidence>
<dbReference type="PRINTS" id="PR00359">
    <property type="entry name" value="BP450"/>
</dbReference>
<reference evidence="2 3" key="1">
    <citation type="submission" date="2017-05" db="EMBL/GenBank/DDBJ databases">
        <authorList>
            <person name="Varghese N."/>
            <person name="Submissions S."/>
        </authorList>
    </citation>
    <scope>NUCLEOTIDE SEQUENCE [LARGE SCALE GENOMIC DNA]</scope>
    <source>
        <strain evidence="2 3">DSM 21985</strain>
    </source>
</reference>
<keyword evidence="3" id="KW-1185">Reference proteome</keyword>
<dbReference type="InterPro" id="IPR002397">
    <property type="entry name" value="Cyt_P450_B"/>
</dbReference>
<dbReference type="SUPFAM" id="SSF48264">
    <property type="entry name" value="Cytochrome P450"/>
    <property type="match status" value="1"/>
</dbReference>
<evidence type="ECO:0000313" key="3">
    <source>
        <dbReference type="Proteomes" id="UP000317557"/>
    </source>
</evidence>
<dbReference type="Pfam" id="PF00067">
    <property type="entry name" value="p450"/>
    <property type="match status" value="1"/>
</dbReference>
<dbReference type="GO" id="GO:0005506">
    <property type="term" value="F:iron ion binding"/>
    <property type="evidence" value="ECO:0007669"/>
    <property type="project" value="InterPro"/>
</dbReference>
<dbReference type="GO" id="GO:0020037">
    <property type="term" value="F:heme binding"/>
    <property type="evidence" value="ECO:0007669"/>
    <property type="project" value="InterPro"/>
</dbReference>
<dbReference type="InterPro" id="IPR036396">
    <property type="entry name" value="Cyt_P450_sf"/>
</dbReference>
<comment type="similarity">
    <text evidence="1">Belongs to the cytochrome P450 family.</text>
</comment>
<protein>
    <recommendedName>
        <fullName evidence="4">Cytochrome P450</fullName>
    </recommendedName>
</protein>
<dbReference type="GO" id="GO:0004497">
    <property type="term" value="F:monooxygenase activity"/>
    <property type="evidence" value="ECO:0007669"/>
    <property type="project" value="InterPro"/>
</dbReference>
<proteinExistence type="inferred from homology"/>
<dbReference type="PANTHER" id="PTHR46696">
    <property type="entry name" value="P450, PUTATIVE (EUROFUNG)-RELATED"/>
    <property type="match status" value="1"/>
</dbReference>
<dbReference type="RefSeq" id="WP_142454312.1">
    <property type="nucleotide sequence ID" value="NZ_FXTP01000007.1"/>
</dbReference>
<dbReference type="Gene3D" id="1.10.630.10">
    <property type="entry name" value="Cytochrome P450"/>
    <property type="match status" value="1"/>
</dbReference>
<accession>A0A521D380</accession>
<dbReference type="PANTHER" id="PTHR46696:SF6">
    <property type="entry name" value="P450, PUTATIVE (EUROFUNG)-RELATED"/>
    <property type="match status" value="1"/>
</dbReference>
<dbReference type="Proteomes" id="UP000317557">
    <property type="component" value="Unassembled WGS sequence"/>
</dbReference>
<dbReference type="AlphaFoldDB" id="A0A521D380"/>
<organism evidence="2 3">
    <name type="scientific">Gracilimonas mengyeensis</name>
    <dbReference type="NCBI Taxonomy" id="1302730"/>
    <lineage>
        <taxon>Bacteria</taxon>
        <taxon>Pseudomonadati</taxon>
        <taxon>Balneolota</taxon>
        <taxon>Balneolia</taxon>
        <taxon>Balneolales</taxon>
        <taxon>Balneolaceae</taxon>
        <taxon>Gracilimonas</taxon>
    </lineage>
</organism>
<dbReference type="InterPro" id="IPR001128">
    <property type="entry name" value="Cyt_P450"/>
</dbReference>
<dbReference type="EMBL" id="FXTP01000007">
    <property type="protein sequence ID" value="SMO66148.1"/>
    <property type="molecule type" value="Genomic_DNA"/>
</dbReference>
<gene>
    <name evidence="2" type="ORF">SAMN06265219_10764</name>
</gene>